<gene>
    <name evidence="1" type="ORF">PILCRDRAFT_821419</name>
</gene>
<dbReference type="SUPFAM" id="SSF48403">
    <property type="entry name" value="Ankyrin repeat"/>
    <property type="match status" value="1"/>
</dbReference>
<dbReference type="AlphaFoldDB" id="A0A0C3BWD8"/>
<dbReference type="InParanoid" id="A0A0C3BWD8"/>
<proteinExistence type="predicted"/>
<dbReference type="Proteomes" id="UP000054166">
    <property type="component" value="Unassembled WGS sequence"/>
</dbReference>
<name>A0A0C3BWD8_PILCF</name>
<keyword evidence="2" id="KW-1185">Reference proteome</keyword>
<evidence type="ECO:0000313" key="1">
    <source>
        <dbReference type="EMBL" id="KIM81657.1"/>
    </source>
</evidence>
<accession>A0A0C3BWD8</accession>
<evidence type="ECO:0000313" key="2">
    <source>
        <dbReference type="Proteomes" id="UP000054166"/>
    </source>
</evidence>
<sequence>MTLLLDIRHPLHFISYYFSNPIHIFALCSHLHHSATANGNVGLVKYVISHGQSINSVLDSVLPLHATSSRGMTL</sequence>
<dbReference type="InterPro" id="IPR036770">
    <property type="entry name" value="Ankyrin_rpt-contain_sf"/>
</dbReference>
<organism evidence="1 2">
    <name type="scientific">Piloderma croceum (strain F 1598)</name>
    <dbReference type="NCBI Taxonomy" id="765440"/>
    <lineage>
        <taxon>Eukaryota</taxon>
        <taxon>Fungi</taxon>
        <taxon>Dikarya</taxon>
        <taxon>Basidiomycota</taxon>
        <taxon>Agaricomycotina</taxon>
        <taxon>Agaricomycetes</taxon>
        <taxon>Agaricomycetidae</taxon>
        <taxon>Atheliales</taxon>
        <taxon>Atheliaceae</taxon>
        <taxon>Piloderma</taxon>
    </lineage>
</organism>
<dbReference type="EMBL" id="KN832998">
    <property type="protein sequence ID" value="KIM81657.1"/>
    <property type="molecule type" value="Genomic_DNA"/>
</dbReference>
<dbReference type="OrthoDB" id="194358at2759"/>
<dbReference type="HOGENOM" id="CLU_2688676_0_0_1"/>
<reference evidence="1 2" key="1">
    <citation type="submission" date="2014-04" db="EMBL/GenBank/DDBJ databases">
        <authorList>
            <consortium name="DOE Joint Genome Institute"/>
            <person name="Kuo A."/>
            <person name="Tarkka M."/>
            <person name="Buscot F."/>
            <person name="Kohler A."/>
            <person name="Nagy L.G."/>
            <person name="Floudas D."/>
            <person name="Copeland A."/>
            <person name="Barry K.W."/>
            <person name="Cichocki N."/>
            <person name="Veneault-Fourrey C."/>
            <person name="LaButti K."/>
            <person name="Lindquist E.A."/>
            <person name="Lipzen A."/>
            <person name="Lundell T."/>
            <person name="Morin E."/>
            <person name="Murat C."/>
            <person name="Sun H."/>
            <person name="Tunlid A."/>
            <person name="Henrissat B."/>
            <person name="Grigoriev I.V."/>
            <person name="Hibbett D.S."/>
            <person name="Martin F."/>
            <person name="Nordberg H.P."/>
            <person name="Cantor M.N."/>
            <person name="Hua S.X."/>
        </authorList>
    </citation>
    <scope>NUCLEOTIDE SEQUENCE [LARGE SCALE GENOMIC DNA]</scope>
    <source>
        <strain evidence="1 2">F 1598</strain>
    </source>
</reference>
<reference evidence="2" key="2">
    <citation type="submission" date="2015-01" db="EMBL/GenBank/DDBJ databases">
        <title>Evolutionary Origins and Diversification of the Mycorrhizal Mutualists.</title>
        <authorList>
            <consortium name="DOE Joint Genome Institute"/>
            <consortium name="Mycorrhizal Genomics Consortium"/>
            <person name="Kohler A."/>
            <person name="Kuo A."/>
            <person name="Nagy L.G."/>
            <person name="Floudas D."/>
            <person name="Copeland A."/>
            <person name="Barry K.W."/>
            <person name="Cichocki N."/>
            <person name="Veneault-Fourrey C."/>
            <person name="LaButti K."/>
            <person name="Lindquist E.A."/>
            <person name="Lipzen A."/>
            <person name="Lundell T."/>
            <person name="Morin E."/>
            <person name="Murat C."/>
            <person name="Riley R."/>
            <person name="Ohm R."/>
            <person name="Sun H."/>
            <person name="Tunlid A."/>
            <person name="Henrissat B."/>
            <person name="Grigoriev I.V."/>
            <person name="Hibbett D.S."/>
            <person name="Martin F."/>
        </authorList>
    </citation>
    <scope>NUCLEOTIDE SEQUENCE [LARGE SCALE GENOMIC DNA]</scope>
    <source>
        <strain evidence="2">F 1598</strain>
    </source>
</reference>
<protein>
    <submittedName>
        <fullName evidence="1">Uncharacterized protein</fullName>
    </submittedName>
</protein>
<dbReference type="STRING" id="765440.A0A0C3BWD8"/>